<organism evidence="4 5">
    <name type="scientific">Cirrhinus mrigala</name>
    <name type="common">Mrigala</name>
    <dbReference type="NCBI Taxonomy" id="683832"/>
    <lineage>
        <taxon>Eukaryota</taxon>
        <taxon>Metazoa</taxon>
        <taxon>Chordata</taxon>
        <taxon>Craniata</taxon>
        <taxon>Vertebrata</taxon>
        <taxon>Euteleostomi</taxon>
        <taxon>Actinopterygii</taxon>
        <taxon>Neopterygii</taxon>
        <taxon>Teleostei</taxon>
        <taxon>Ostariophysi</taxon>
        <taxon>Cypriniformes</taxon>
        <taxon>Cyprinidae</taxon>
        <taxon>Labeoninae</taxon>
        <taxon>Labeonini</taxon>
        <taxon>Cirrhinus</taxon>
    </lineage>
</organism>
<feature type="domain" description="AIG1-type G" evidence="3">
    <location>
        <begin position="11"/>
        <end position="77"/>
    </location>
</feature>
<accession>A0ABD0QTZ4</accession>
<feature type="non-terminal residue" evidence="4">
    <location>
        <position position="77"/>
    </location>
</feature>
<dbReference type="GO" id="GO:0000166">
    <property type="term" value="F:nucleotide binding"/>
    <property type="evidence" value="ECO:0007669"/>
    <property type="project" value="UniProtKB-KW"/>
</dbReference>
<evidence type="ECO:0000259" key="3">
    <source>
        <dbReference type="Pfam" id="PF04548"/>
    </source>
</evidence>
<dbReference type="EMBL" id="JAMKFB020000007">
    <property type="protein sequence ID" value="KAL0189686.1"/>
    <property type="molecule type" value="Genomic_DNA"/>
</dbReference>
<name>A0ABD0QTZ4_CIRMR</name>
<dbReference type="Gene3D" id="3.40.50.300">
    <property type="entry name" value="P-loop containing nucleotide triphosphate hydrolases"/>
    <property type="match status" value="1"/>
</dbReference>
<proteinExistence type="inferred from homology"/>
<feature type="non-terminal residue" evidence="4">
    <location>
        <position position="1"/>
    </location>
</feature>
<protein>
    <recommendedName>
        <fullName evidence="3">AIG1-type G domain-containing protein</fullName>
    </recommendedName>
</protein>
<dbReference type="AlphaFoldDB" id="A0ABD0QTZ4"/>
<evidence type="ECO:0000256" key="2">
    <source>
        <dbReference type="ARBA" id="ARBA00022741"/>
    </source>
</evidence>
<keyword evidence="5" id="KW-1185">Reference proteome</keyword>
<keyword evidence="2" id="KW-0547">Nucleotide-binding</keyword>
<comment type="similarity">
    <text evidence="1">Belongs to the TRAFAC class TrmE-Era-EngA-EngB-Septin-like GTPase superfamily. AIG1/Toc34/Toc159-like paraseptin GTPase family. IAN subfamily.</text>
</comment>
<evidence type="ECO:0000256" key="1">
    <source>
        <dbReference type="ARBA" id="ARBA00008535"/>
    </source>
</evidence>
<sequence length="77" mass="8957">YQEHRFIWPARSEQTKCEIVHCVQSLYRSGPHAVILALKSNISILESLLTVQLWEHTIVVFTNGEKLGGYTIRDYIR</sequence>
<dbReference type="InterPro" id="IPR006703">
    <property type="entry name" value="G_AIG1"/>
</dbReference>
<comment type="caution">
    <text evidence="4">The sequence shown here is derived from an EMBL/GenBank/DDBJ whole genome shotgun (WGS) entry which is preliminary data.</text>
</comment>
<dbReference type="InterPro" id="IPR027417">
    <property type="entry name" value="P-loop_NTPase"/>
</dbReference>
<evidence type="ECO:0000313" key="4">
    <source>
        <dbReference type="EMBL" id="KAL0189686.1"/>
    </source>
</evidence>
<dbReference type="Proteomes" id="UP001529510">
    <property type="component" value="Unassembled WGS sequence"/>
</dbReference>
<gene>
    <name evidence="4" type="ORF">M9458_016785</name>
</gene>
<reference evidence="4 5" key="1">
    <citation type="submission" date="2024-05" db="EMBL/GenBank/DDBJ databases">
        <title>Genome sequencing and assembly of Indian major carp, Cirrhinus mrigala (Hamilton, 1822).</title>
        <authorList>
            <person name="Mohindra V."/>
            <person name="Chowdhury L.M."/>
            <person name="Lal K."/>
            <person name="Jena J.K."/>
        </authorList>
    </citation>
    <scope>NUCLEOTIDE SEQUENCE [LARGE SCALE GENOMIC DNA]</scope>
    <source>
        <strain evidence="4">CM1030</strain>
        <tissue evidence="4">Blood</tissue>
    </source>
</reference>
<evidence type="ECO:0000313" key="5">
    <source>
        <dbReference type="Proteomes" id="UP001529510"/>
    </source>
</evidence>
<dbReference type="Pfam" id="PF04548">
    <property type="entry name" value="AIG1"/>
    <property type="match status" value="1"/>
</dbReference>